<dbReference type="EMBL" id="CAJNNW010029395">
    <property type="protein sequence ID" value="CAE8700123.1"/>
    <property type="molecule type" value="Genomic_DNA"/>
</dbReference>
<dbReference type="AlphaFoldDB" id="A0A813KC33"/>
<dbReference type="InterPro" id="IPR036291">
    <property type="entry name" value="NAD(P)-bd_dom_sf"/>
</dbReference>
<evidence type="ECO:0000313" key="1">
    <source>
        <dbReference type="EMBL" id="CAE8700123.1"/>
    </source>
</evidence>
<organism evidence="1 2">
    <name type="scientific">Polarella glacialis</name>
    <name type="common">Dinoflagellate</name>
    <dbReference type="NCBI Taxonomy" id="89957"/>
    <lineage>
        <taxon>Eukaryota</taxon>
        <taxon>Sar</taxon>
        <taxon>Alveolata</taxon>
        <taxon>Dinophyceae</taxon>
        <taxon>Suessiales</taxon>
        <taxon>Suessiaceae</taxon>
        <taxon>Polarella</taxon>
    </lineage>
</organism>
<dbReference type="SUPFAM" id="SSF51735">
    <property type="entry name" value="NAD(P)-binding Rossmann-fold domains"/>
    <property type="match status" value="1"/>
</dbReference>
<evidence type="ECO:0000313" key="2">
    <source>
        <dbReference type="Proteomes" id="UP000626109"/>
    </source>
</evidence>
<gene>
    <name evidence="1" type="ORF">PGLA2088_LOCUS31457</name>
</gene>
<comment type="caution">
    <text evidence="1">The sequence shown here is derived from an EMBL/GenBank/DDBJ whole genome shotgun (WGS) entry which is preliminary data.</text>
</comment>
<proteinExistence type="predicted"/>
<accession>A0A813KC33</accession>
<protein>
    <submittedName>
        <fullName evidence="1">Uncharacterized protein</fullName>
    </submittedName>
</protein>
<sequence>MLQLNPNTTMLSLRNWFRDGRTGGRCPNDSMSFVDVRDCAEQHVRAMEDETKQGRYMSLESSWHWNELDKLLQEIHPAMPASLPCEGLPSKPSHFDQSRTQSLGVTFRKVPEILRSAREELMAKGLL</sequence>
<dbReference type="Gene3D" id="3.40.50.720">
    <property type="entry name" value="NAD(P)-binding Rossmann-like Domain"/>
    <property type="match status" value="1"/>
</dbReference>
<name>A0A813KC33_POLGL</name>
<reference evidence="1" key="1">
    <citation type="submission" date="2021-02" db="EMBL/GenBank/DDBJ databases">
        <authorList>
            <person name="Dougan E. K."/>
            <person name="Rhodes N."/>
            <person name="Thang M."/>
            <person name="Chan C."/>
        </authorList>
    </citation>
    <scope>NUCLEOTIDE SEQUENCE</scope>
</reference>
<dbReference type="Proteomes" id="UP000626109">
    <property type="component" value="Unassembled WGS sequence"/>
</dbReference>